<dbReference type="AlphaFoldDB" id="A0A1I3CYB3"/>
<protein>
    <submittedName>
        <fullName evidence="1">Uncharacterized protein</fullName>
    </submittedName>
</protein>
<dbReference type="EMBL" id="FOQD01000003">
    <property type="protein sequence ID" value="SFH79221.1"/>
    <property type="molecule type" value="Genomic_DNA"/>
</dbReference>
<evidence type="ECO:0000313" key="1">
    <source>
        <dbReference type="EMBL" id="SFH79221.1"/>
    </source>
</evidence>
<accession>A0A1I3CYB3</accession>
<organism evidence="1 2">
    <name type="scientific">Planctomicrobium piriforme</name>
    <dbReference type="NCBI Taxonomy" id="1576369"/>
    <lineage>
        <taxon>Bacteria</taxon>
        <taxon>Pseudomonadati</taxon>
        <taxon>Planctomycetota</taxon>
        <taxon>Planctomycetia</taxon>
        <taxon>Planctomycetales</taxon>
        <taxon>Planctomycetaceae</taxon>
        <taxon>Planctomicrobium</taxon>
    </lineage>
</organism>
<gene>
    <name evidence="1" type="ORF">SAMN05421753_1036</name>
</gene>
<keyword evidence="2" id="KW-1185">Reference proteome</keyword>
<evidence type="ECO:0000313" key="2">
    <source>
        <dbReference type="Proteomes" id="UP000199518"/>
    </source>
</evidence>
<reference evidence="2" key="1">
    <citation type="submission" date="2016-10" db="EMBL/GenBank/DDBJ databases">
        <authorList>
            <person name="Varghese N."/>
            <person name="Submissions S."/>
        </authorList>
    </citation>
    <scope>NUCLEOTIDE SEQUENCE [LARGE SCALE GENOMIC DNA]</scope>
    <source>
        <strain evidence="2">DSM 26348</strain>
    </source>
</reference>
<proteinExistence type="predicted"/>
<dbReference type="Proteomes" id="UP000199518">
    <property type="component" value="Unassembled WGS sequence"/>
</dbReference>
<name>A0A1I3CYB3_9PLAN</name>
<sequence length="156" mass="16233">MAMLLLYGVGMSGIPVGPGALPTGCQCDKQLKATGNCCCEKKLSTQCETKSGNSKAVRSCCAKKQVVAEQAAAEQKPACCKSAKKPSHPNEVSIGPCGCDVLAEMGLLLNLDPRLPSVLAGVASADEWNAAVCLGHDRFESRSLAPETPPPKQFSV</sequence>